<feature type="compositionally biased region" description="Basic and acidic residues" evidence="1">
    <location>
        <begin position="84"/>
        <end position="102"/>
    </location>
</feature>
<dbReference type="Pfam" id="PF09723">
    <property type="entry name" value="Zn_ribbon_8"/>
    <property type="match status" value="1"/>
</dbReference>
<gene>
    <name evidence="3" type="ORF">GWO12_11340</name>
</gene>
<accession>A0AAE4ZC48</accession>
<dbReference type="PANTHER" id="PTHR34404">
    <property type="entry name" value="REGULATORY PROTEIN, FMDB FAMILY"/>
    <property type="match status" value="1"/>
</dbReference>
<dbReference type="AlphaFoldDB" id="A0AAE4ZC48"/>
<dbReference type="Proteomes" id="UP000702544">
    <property type="component" value="Unassembled WGS sequence"/>
</dbReference>
<proteinExistence type="predicted"/>
<feature type="domain" description="Putative regulatory protein FmdB zinc ribbon" evidence="2">
    <location>
        <begin position="1"/>
        <end position="42"/>
    </location>
</feature>
<name>A0AAE4ZC48_9BACT</name>
<dbReference type="SMART" id="SM00834">
    <property type="entry name" value="CxxC_CXXC_SSSS"/>
    <property type="match status" value="1"/>
</dbReference>
<evidence type="ECO:0000256" key="1">
    <source>
        <dbReference type="SAM" id="MobiDB-lite"/>
    </source>
</evidence>
<comment type="caution">
    <text evidence="3">The sequence shown here is derived from an EMBL/GenBank/DDBJ whole genome shotgun (WGS) entry which is preliminary data.</text>
</comment>
<evidence type="ECO:0000313" key="3">
    <source>
        <dbReference type="EMBL" id="NIR75686.1"/>
    </source>
</evidence>
<feature type="region of interest" description="Disordered" evidence="1">
    <location>
        <begin position="65"/>
        <end position="102"/>
    </location>
</feature>
<dbReference type="NCBIfam" id="TIGR02605">
    <property type="entry name" value="CxxC_CxxC_SSSS"/>
    <property type="match status" value="1"/>
</dbReference>
<evidence type="ECO:0000313" key="4">
    <source>
        <dbReference type="Proteomes" id="UP000702544"/>
    </source>
</evidence>
<organism evidence="3 4">
    <name type="scientific">Candidatus Kutchimonas denitrificans</name>
    <dbReference type="NCBI Taxonomy" id="3056748"/>
    <lineage>
        <taxon>Bacteria</taxon>
        <taxon>Pseudomonadati</taxon>
        <taxon>Gemmatimonadota</taxon>
        <taxon>Gemmatimonadia</taxon>
        <taxon>Candidatus Palauibacterales</taxon>
        <taxon>Candidatus Palauibacteraceae</taxon>
        <taxon>Candidatus Kutchimonas</taxon>
    </lineage>
</organism>
<dbReference type="EMBL" id="JAACAK010000091">
    <property type="protein sequence ID" value="NIR75686.1"/>
    <property type="molecule type" value="Genomic_DNA"/>
</dbReference>
<dbReference type="InterPro" id="IPR013429">
    <property type="entry name" value="Regulatory_FmdB_Zinc_ribbon"/>
</dbReference>
<dbReference type="PANTHER" id="PTHR34404:SF2">
    <property type="entry name" value="CONSERVED SERINE RICH PROTEIN"/>
    <property type="match status" value="1"/>
</dbReference>
<evidence type="ECO:0000259" key="2">
    <source>
        <dbReference type="SMART" id="SM00834"/>
    </source>
</evidence>
<protein>
    <submittedName>
        <fullName evidence="3">Zinc ribbon domain-containing protein</fullName>
    </submittedName>
</protein>
<sequence>MPTYDYRCESCGHQFEKFSQRISDESTAECPKCGGTAERLISGGAGLLFKGSGFYITDYRSDSYKKAEKQESGSGDGESSSSGEKSKSQSEKKAEPKKKDSS</sequence>
<reference evidence="3 4" key="1">
    <citation type="submission" date="2020-01" db="EMBL/GenBank/DDBJ databases">
        <title>Genomes assembled from Gulf of Kutch pelagic sediment metagenomes.</title>
        <authorList>
            <person name="Chandrashekar M."/>
            <person name="Mahajan M.S."/>
            <person name="Dave K.J."/>
            <person name="Vatsa P."/>
            <person name="Nathani N.M."/>
        </authorList>
    </citation>
    <scope>NUCLEOTIDE SEQUENCE [LARGE SCALE GENOMIC DNA]</scope>
    <source>
        <strain evidence="3">KS3-K002</strain>
    </source>
</reference>